<reference evidence="3 4" key="1">
    <citation type="journal article" date="2007" name="Nature">
        <title>Evolution of genes and genomes on the Drosophila phylogeny.</title>
        <authorList>
            <consortium name="Drosophila 12 Genomes Consortium"/>
            <person name="Clark A.G."/>
            <person name="Eisen M.B."/>
            <person name="Smith D.R."/>
            <person name="Bergman C.M."/>
            <person name="Oliver B."/>
            <person name="Markow T.A."/>
            <person name="Kaufman T.C."/>
            <person name="Kellis M."/>
            <person name="Gelbart W."/>
            <person name="Iyer V.N."/>
            <person name="Pollard D.A."/>
            <person name="Sackton T.B."/>
            <person name="Larracuente A.M."/>
            <person name="Singh N.D."/>
            <person name="Abad J.P."/>
            <person name="Abt D.N."/>
            <person name="Adryan B."/>
            <person name="Aguade M."/>
            <person name="Akashi H."/>
            <person name="Anderson W.W."/>
            <person name="Aquadro C.F."/>
            <person name="Ardell D.H."/>
            <person name="Arguello R."/>
            <person name="Artieri C.G."/>
            <person name="Barbash D.A."/>
            <person name="Barker D."/>
            <person name="Barsanti P."/>
            <person name="Batterham P."/>
            <person name="Batzoglou S."/>
            <person name="Begun D."/>
            <person name="Bhutkar A."/>
            <person name="Blanco E."/>
            <person name="Bosak S.A."/>
            <person name="Bradley R.K."/>
            <person name="Brand A.D."/>
            <person name="Brent M.R."/>
            <person name="Brooks A.N."/>
            <person name="Brown R.H."/>
            <person name="Butlin R.K."/>
            <person name="Caggese C."/>
            <person name="Calvi B.R."/>
            <person name="Bernardo de Carvalho A."/>
            <person name="Caspi A."/>
            <person name="Castrezana S."/>
            <person name="Celniker S.E."/>
            <person name="Chang J.L."/>
            <person name="Chapple C."/>
            <person name="Chatterji S."/>
            <person name="Chinwalla A."/>
            <person name="Civetta A."/>
            <person name="Clifton S.W."/>
            <person name="Comeron J.M."/>
            <person name="Costello J.C."/>
            <person name="Coyne J.A."/>
            <person name="Daub J."/>
            <person name="David R.G."/>
            <person name="Delcher A.L."/>
            <person name="Delehaunty K."/>
            <person name="Do C.B."/>
            <person name="Ebling H."/>
            <person name="Edwards K."/>
            <person name="Eickbush T."/>
            <person name="Evans J.D."/>
            <person name="Filipski A."/>
            <person name="Findeiss S."/>
            <person name="Freyhult E."/>
            <person name="Fulton L."/>
            <person name="Fulton R."/>
            <person name="Garcia A.C."/>
            <person name="Gardiner A."/>
            <person name="Garfield D.A."/>
            <person name="Garvin B.E."/>
            <person name="Gibson G."/>
            <person name="Gilbert D."/>
            <person name="Gnerre S."/>
            <person name="Godfrey J."/>
            <person name="Good R."/>
            <person name="Gotea V."/>
            <person name="Gravely B."/>
            <person name="Greenberg A.J."/>
            <person name="Griffiths-Jones S."/>
            <person name="Gross S."/>
            <person name="Guigo R."/>
            <person name="Gustafson E.A."/>
            <person name="Haerty W."/>
            <person name="Hahn M.W."/>
            <person name="Halligan D.L."/>
            <person name="Halpern A.L."/>
            <person name="Halter G.M."/>
            <person name="Han M.V."/>
            <person name="Heger A."/>
            <person name="Hillier L."/>
            <person name="Hinrichs A.S."/>
            <person name="Holmes I."/>
            <person name="Hoskins R.A."/>
            <person name="Hubisz M.J."/>
            <person name="Hultmark D."/>
            <person name="Huntley M.A."/>
            <person name="Jaffe D.B."/>
            <person name="Jagadeeshan S."/>
            <person name="Jeck W.R."/>
            <person name="Johnson J."/>
            <person name="Jones C.D."/>
            <person name="Jordan W.C."/>
            <person name="Karpen G.H."/>
            <person name="Kataoka E."/>
            <person name="Keightley P.D."/>
            <person name="Kheradpour P."/>
            <person name="Kirkness E.F."/>
            <person name="Koerich L.B."/>
            <person name="Kristiansen K."/>
            <person name="Kudrna D."/>
            <person name="Kulathinal R.J."/>
            <person name="Kumar S."/>
            <person name="Kwok R."/>
            <person name="Lander E."/>
            <person name="Langley C.H."/>
            <person name="Lapoint R."/>
            <person name="Lazzaro B.P."/>
            <person name="Lee S.J."/>
            <person name="Levesque L."/>
            <person name="Li R."/>
            <person name="Lin C.F."/>
            <person name="Lin M.F."/>
            <person name="Lindblad-Toh K."/>
            <person name="Llopart A."/>
            <person name="Long M."/>
            <person name="Low L."/>
            <person name="Lozovsky E."/>
            <person name="Lu J."/>
            <person name="Luo M."/>
            <person name="Machado C.A."/>
            <person name="Makalowski W."/>
            <person name="Marzo M."/>
            <person name="Matsuda M."/>
            <person name="Matzkin L."/>
            <person name="McAllister B."/>
            <person name="McBride C.S."/>
            <person name="McKernan B."/>
            <person name="McKernan K."/>
            <person name="Mendez-Lago M."/>
            <person name="Minx P."/>
            <person name="Mollenhauer M.U."/>
            <person name="Montooth K."/>
            <person name="Mount S.M."/>
            <person name="Mu X."/>
            <person name="Myers E."/>
            <person name="Negre B."/>
            <person name="Newfeld S."/>
            <person name="Nielsen R."/>
            <person name="Noor M.A."/>
            <person name="O'Grady P."/>
            <person name="Pachter L."/>
            <person name="Papaceit M."/>
            <person name="Parisi M.J."/>
            <person name="Parisi M."/>
            <person name="Parts L."/>
            <person name="Pedersen J.S."/>
            <person name="Pesole G."/>
            <person name="Phillippy A.M."/>
            <person name="Ponting C.P."/>
            <person name="Pop M."/>
            <person name="Porcelli D."/>
            <person name="Powell J.R."/>
            <person name="Prohaska S."/>
            <person name="Pruitt K."/>
            <person name="Puig M."/>
            <person name="Quesneville H."/>
            <person name="Ram K.R."/>
            <person name="Rand D."/>
            <person name="Rasmussen M.D."/>
            <person name="Reed L.K."/>
            <person name="Reenan R."/>
            <person name="Reily A."/>
            <person name="Remington K.A."/>
            <person name="Rieger T.T."/>
            <person name="Ritchie M.G."/>
            <person name="Robin C."/>
            <person name="Rogers Y.H."/>
            <person name="Rohde C."/>
            <person name="Rozas J."/>
            <person name="Rubenfield M.J."/>
            <person name="Ruiz A."/>
            <person name="Russo S."/>
            <person name="Salzberg S.L."/>
            <person name="Sanchez-Gracia A."/>
            <person name="Saranga D.J."/>
            <person name="Sato H."/>
            <person name="Schaeffer S.W."/>
            <person name="Schatz M.C."/>
            <person name="Schlenke T."/>
            <person name="Schwartz R."/>
            <person name="Segarra C."/>
            <person name="Singh R.S."/>
            <person name="Sirot L."/>
            <person name="Sirota M."/>
            <person name="Sisneros N.B."/>
            <person name="Smith C.D."/>
            <person name="Smith T.F."/>
            <person name="Spieth J."/>
            <person name="Stage D.E."/>
            <person name="Stark A."/>
            <person name="Stephan W."/>
            <person name="Strausberg R.L."/>
            <person name="Strempel S."/>
            <person name="Sturgill D."/>
            <person name="Sutton G."/>
            <person name="Sutton G.G."/>
            <person name="Tao W."/>
            <person name="Teichmann S."/>
            <person name="Tobari Y.N."/>
            <person name="Tomimura Y."/>
            <person name="Tsolas J.M."/>
            <person name="Valente V.L."/>
            <person name="Venter E."/>
            <person name="Venter J.C."/>
            <person name="Vicario S."/>
            <person name="Vieira F.G."/>
            <person name="Vilella A.J."/>
            <person name="Villasante A."/>
            <person name="Walenz B."/>
            <person name="Wang J."/>
            <person name="Wasserman M."/>
            <person name="Watts T."/>
            <person name="Wilson D."/>
            <person name="Wilson R.K."/>
            <person name="Wing R.A."/>
            <person name="Wolfner M.F."/>
            <person name="Wong A."/>
            <person name="Wong G.K."/>
            <person name="Wu C.I."/>
            <person name="Wu G."/>
            <person name="Yamamoto D."/>
            <person name="Yang H.P."/>
            <person name="Yang S.P."/>
            <person name="Yorke J.A."/>
            <person name="Yoshida K."/>
            <person name="Zdobnov E."/>
            <person name="Zhang P."/>
            <person name="Zhang Y."/>
            <person name="Zimin A.V."/>
            <person name="Baldwin J."/>
            <person name="Abdouelleil A."/>
            <person name="Abdulkadir J."/>
            <person name="Abebe A."/>
            <person name="Abera B."/>
            <person name="Abreu J."/>
            <person name="Acer S.C."/>
            <person name="Aftuck L."/>
            <person name="Alexander A."/>
            <person name="An P."/>
            <person name="Anderson E."/>
            <person name="Anderson S."/>
            <person name="Arachi H."/>
            <person name="Azer M."/>
            <person name="Bachantsang P."/>
            <person name="Barry A."/>
            <person name="Bayul T."/>
            <person name="Berlin A."/>
            <person name="Bessette D."/>
            <person name="Bloom T."/>
            <person name="Blye J."/>
            <person name="Boguslavskiy L."/>
            <person name="Bonnet C."/>
            <person name="Boukhgalter B."/>
            <person name="Bourzgui I."/>
            <person name="Brown A."/>
            <person name="Cahill P."/>
            <person name="Channer S."/>
            <person name="Cheshatsang Y."/>
            <person name="Chuda L."/>
            <person name="Citroen M."/>
            <person name="Collymore A."/>
            <person name="Cooke P."/>
            <person name="Costello M."/>
            <person name="D'Aco K."/>
            <person name="Daza R."/>
            <person name="De Haan G."/>
            <person name="DeGray S."/>
            <person name="DeMaso C."/>
            <person name="Dhargay N."/>
            <person name="Dooley K."/>
            <person name="Dooley E."/>
            <person name="Doricent M."/>
            <person name="Dorje P."/>
            <person name="Dorjee K."/>
            <person name="Dupes A."/>
            <person name="Elong R."/>
            <person name="Falk J."/>
            <person name="Farina A."/>
            <person name="Faro S."/>
            <person name="Ferguson D."/>
            <person name="Fisher S."/>
            <person name="Foley C.D."/>
            <person name="Franke A."/>
            <person name="Friedrich D."/>
            <person name="Gadbois L."/>
            <person name="Gearin G."/>
            <person name="Gearin C.R."/>
            <person name="Giannoukos G."/>
            <person name="Goode T."/>
            <person name="Graham J."/>
            <person name="Grandbois E."/>
            <person name="Grewal S."/>
            <person name="Gyaltsen K."/>
            <person name="Hafez N."/>
            <person name="Hagos B."/>
            <person name="Hall J."/>
            <person name="Henson C."/>
            <person name="Hollinger A."/>
            <person name="Honan T."/>
            <person name="Huard M.D."/>
            <person name="Hughes L."/>
            <person name="Hurhula B."/>
            <person name="Husby M.E."/>
            <person name="Kamat A."/>
            <person name="Kanga B."/>
            <person name="Kashin S."/>
            <person name="Khazanovich D."/>
            <person name="Kisner P."/>
            <person name="Lance K."/>
            <person name="Lara M."/>
            <person name="Lee W."/>
            <person name="Lennon N."/>
            <person name="Letendre F."/>
            <person name="LeVine R."/>
            <person name="Lipovsky A."/>
            <person name="Liu X."/>
            <person name="Liu J."/>
            <person name="Liu S."/>
            <person name="Lokyitsang T."/>
            <person name="Lokyitsang Y."/>
            <person name="Lubonja R."/>
            <person name="Lui A."/>
            <person name="MacDonald P."/>
            <person name="Magnisalis V."/>
            <person name="Maru K."/>
            <person name="Matthews C."/>
            <person name="McCusker W."/>
            <person name="McDonough S."/>
            <person name="Mehta T."/>
            <person name="Meldrim J."/>
            <person name="Meneus L."/>
            <person name="Mihai O."/>
            <person name="Mihalev A."/>
            <person name="Mihova T."/>
            <person name="Mittelman R."/>
            <person name="Mlenga V."/>
            <person name="Montmayeur A."/>
            <person name="Mulrain L."/>
            <person name="Navidi A."/>
            <person name="Naylor J."/>
            <person name="Negash T."/>
            <person name="Nguyen T."/>
            <person name="Nguyen N."/>
            <person name="Nicol R."/>
            <person name="Norbu C."/>
            <person name="Norbu N."/>
            <person name="Novod N."/>
            <person name="O'Neill B."/>
            <person name="Osman S."/>
            <person name="Markiewicz E."/>
            <person name="Oyono O.L."/>
            <person name="Patti C."/>
            <person name="Phunkhang P."/>
            <person name="Pierre F."/>
            <person name="Priest M."/>
            <person name="Raghuraman S."/>
            <person name="Rege F."/>
            <person name="Reyes R."/>
            <person name="Rise C."/>
            <person name="Rogov P."/>
            <person name="Ross K."/>
            <person name="Ryan E."/>
            <person name="Settipalli S."/>
            <person name="Shea T."/>
            <person name="Sherpa N."/>
            <person name="Shi L."/>
            <person name="Shih D."/>
            <person name="Sparrow T."/>
            <person name="Spaulding J."/>
            <person name="Stalker J."/>
            <person name="Stange-Thomann N."/>
            <person name="Stavropoulos S."/>
            <person name="Stone C."/>
            <person name="Strader C."/>
            <person name="Tesfaye S."/>
            <person name="Thomson T."/>
            <person name="Thoulutsang Y."/>
            <person name="Thoulutsang D."/>
            <person name="Topham K."/>
            <person name="Topping I."/>
            <person name="Tsamla T."/>
            <person name="Vassiliev H."/>
            <person name="Vo A."/>
            <person name="Wangchuk T."/>
            <person name="Wangdi T."/>
            <person name="Weiand M."/>
            <person name="Wilkinson J."/>
            <person name="Wilson A."/>
            <person name="Yadav S."/>
            <person name="Young G."/>
            <person name="Yu Q."/>
            <person name="Zembek L."/>
            <person name="Zhong D."/>
            <person name="Zimmer A."/>
            <person name="Zwirko Z."/>
            <person name="Jaffe D.B."/>
            <person name="Alvarez P."/>
            <person name="Brockman W."/>
            <person name="Butler J."/>
            <person name="Chin C."/>
            <person name="Gnerre S."/>
            <person name="Grabherr M."/>
            <person name="Kleber M."/>
            <person name="Mauceli E."/>
            <person name="MacCallum I."/>
        </authorList>
    </citation>
    <scope>NUCLEOTIDE SEQUENCE [LARGE SCALE GENOMIC DNA]</scope>
    <source>
        <strain evidence="4">Tucson 15010-1051.87</strain>
    </source>
</reference>
<organism evidence="3 4">
    <name type="scientific">Drosophila virilis</name>
    <name type="common">Fruit fly</name>
    <dbReference type="NCBI Taxonomy" id="7244"/>
    <lineage>
        <taxon>Eukaryota</taxon>
        <taxon>Metazoa</taxon>
        <taxon>Ecdysozoa</taxon>
        <taxon>Arthropoda</taxon>
        <taxon>Hexapoda</taxon>
        <taxon>Insecta</taxon>
        <taxon>Pterygota</taxon>
        <taxon>Neoptera</taxon>
        <taxon>Endopterygota</taxon>
        <taxon>Diptera</taxon>
        <taxon>Brachycera</taxon>
        <taxon>Muscomorpha</taxon>
        <taxon>Ephydroidea</taxon>
        <taxon>Drosophilidae</taxon>
        <taxon>Drosophila</taxon>
    </lineage>
</organism>
<feature type="coiled-coil region" evidence="1">
    <location>
        <begin position="156"/>
        <end position="183"/>
    </location>
</feature>
<dbReference type="KEGG" id="dvi:6632331"/>
<evidence type="ECO:0000256" key="1">
    <source>
        <dbReference type="SAM" id="Coils"/>
    </source>
</evidence>
<dbReference type="Proteomes" id="UP000008792">
    <property type="component" value="Unassembled WGS sequence"/>
</dbReference>
<evidence type="ECO:0000313" key="4">
    <source>
        <dbReference type="Proteomes" id="UP000008792"/>
    </source>
</evidence>
<gene>
    <name evidence="3" type="primary">Dvir\GJ10921</name>
    <name evidence="3" type="ORF">Dvir_GJ10921</name>
</gene>
<accession>B4M4E2</accession>
<keyword evidence="4" id="KW-1185">Reference proteome</keyword>
<keyword evidence="1" id="KW-0175">Coiled coil</keyword>
<proteinExistence type="predicted"/>
<sequence>MPCFKRERNLSVGPQRGKRNGKDVVIKPVRPRSMKYHGLLGMGFVSQHLVVDNNWSPDSLNEQFTLMNDLLTRRRIYSLHQKEANRRRLCSESKRLKAQCVDGRLKLQNISTGNNAHEIRNYLIKRTDMQRLYQRMPIDQILENINQRTFVMRKERDRLSNRLDQLKRKYNQLLIDRSDVENRIIYENEFVLEEEVMSRVLLKKIENSSVRLRAIRTINTTYKKMVQVLSQDEIFYEPILRSLDDDIEDQTNMIKHILYLGMPAINEFNELNREFKLLDERSRKNLREKLKILVSLQKPAAVVGPPKDKLKPVTAEDTQRYVRETRSMASLKNQSRSIEETIKNLKYVTLCSQAKEIFPRVKGQVQNNKSLRRKIENDLQAHHMLRSKMKCTTVLDEVLVNNLSEEEVNRLERIRELKIILNKDEDFEQSVMDHINNCADIYVMLRVSIWNLNAILQNVDHDPRNFTCRYPNSYLKLPLLKFELFDMRALPPGFYEEDIDKLMHVLKRKVFKLVKAYKVQMESETRICRNKYHQAFLATRQMYSNVNEDDEHMAVAGLDYEKENATIPSRKQIKAFSAKVVESARVNEDN</sequence>
<dbReference type="SMR" id="B4M4E2"/>
<name>B4M4E2_DROVI</name>
<dbReference type="HOGENOM" id="CLU_036339_0_0_1"/>
<dbReference type="EMBL" id="CH940652">
    <property type="protein sequence ID" value="EDW59503.2"/>
    <property type="molecule type" value="Genomic_DNA"/>
</dbReference>
<dbReference type="eggNOG" id="ENOG502S2E2">
    <property type="taxonomic scope" value="Eukaryota"/>
</dbReference>
<dbReference type="AlphaFoldDB" id="B4M4E2"/>
<protein>
    <submittedName>
        <fullName evidence="3">Uncharacterized protein, isoform B</fullName>
    </submittedName>
</protein>
<evidence type="ECO:0000256" key="2">
    <source>
        <dbReference type="SAM" id="MobiDB-lite"/>
    </source>
</evidence>
<feature type="region of interest" description="Disordered" evidence="2">
    <location>
        <begin position="1"/>
        <end position="22"/>
    </location>
</feature>
<evidence type="ECO:0000313" key="3">
    <source>
        <dbReference type="EMBL" id="EDW59503.2"/>
    </source>
</evidence>
<dbReference type="OrthoDB" id="7447178at2759"/>
<dbReference type="InParanoid" id="B4M4E2"/>